<protein>
    <submittedName>
        <fullName evidence="1">Uncharacterized protein</fullName>
    </submittedName>
</protein>
<dbReference type="EMBL" id="CM010725">
    <property type="protein sequence ID" value="RZC82466.1"/>
    <property type="molecule type" value="Genomic_DNA"/>
</dbReference>
<name>A0A4Y7LB41_PAPSO</name>
<proteinExistence type="predicted"/>
<reference evidence="1 2" key="1">
    <citation type="journal article" date="2018" name="Science">
        <title>The opium poppy genome and morphinan production.</title>
        <authorList>
            <person name="Guo L."/>
            <person name="Winzer T."/>
            <person name="Yang X."/>
            <person name="Li Y."/>
            <person name="Ning Z."/>
            <person name="He Z."/>
            <person name="Teodor R."/>
            <person name="Lu Y."/>
            <person name="Bowser T.A."/>
            <person name="Graham I.A."/>
            <person name="Ye K."/>
        </authorList>
    </citation>
    <scope>NUCLEOTIDE SEQUENCE [LARGE SCALE GENOMIC DNA]</scope>
    <source>
        <strain evidence="2">cv. HN1</strain>
        <tissue evidence="1">Leaves</tissue>
    </source>
</reference>
<evidence type="ECO:0000313" key="1">
    <source>
        <dbReference type="EMBL" id="RZC82466.1"/>
    </source>
</evidence>
<gene>
    <name evidence="1" type="ORF">C5167_045256</name>
</gene>
<organism evidence="1 2">
    <name type="scientific">Papaver somniferum</name>
    <name type="common">Opium poppy</name>
    <dbReference type="NCBI Taxonomy" id="3469"/>
    <lineage>
        <taxon>Eukaryota</taxon>
        <taxon>Viridiplantae</taxon>
        <taxon>Streptophyta</taxon>
        <taxon>Embryophyta</taxon>
        <taxon>Tracheophyta</taxon>
        <taxon>Spermatophyta</taxon>
        <taxon>Magnoliopsida</taxon>
        <taxon>Ranunculales</taxon>
        <taxon>Papaveraceae</taxon>
        <taxon>Papaveroideae</taxon>
        <taxon>Papaver</taxon>
    </lineage>
</organism>
<keyword evidence="2" id="KW-1185">Reference proteome</keyword>
<accession>A0A4Y7LB41</accession>
<dbReference type="Gramene" id="RZC82466">
    <property type="protein sequence ID" value="RZC82466"/>
    <property type="gene ID" value="C5167_045256"/>
</dbReference>
<dbReference type="Proteomes" id="UP000316621">
    <property type="component" value="Chromosome 11"/>
</dbReference>
<evidence type="ECO:0000313" key="2">
    <source>
        <dbReference type="Proteomes" id="UP000316621"/>
    </source>
</evidence>
<dbReference type="AlphaFoldDB" id="A0A4Y7LB41"/>
<sequence>MGPEVETGGPKGEKLPVFHYNYMPKKAVLQISSMNFRLGHLLERQCMELIYHNGSGCRDTSTTGDELLNTLKLALHHGDPSPAARPEVQQLEEMKPDYFHGSGYGAAIVPPTNGGVKGFLILLSVRVEVNHGMLYETVLQECKANTKTDVYRLQFSSNRIRISDWEFSWRGNAWCWFTTMVNFNCEGRMDN</sequence>